<dbReference type="InterPro" id="IPR013148">
    <property type="entry name" value="Glyco_hydro_32_N"/>
</dbReference>
<comment type="similarity">
    <text evidence="1 4">Belongs to the glycosyl hydrolase 32 family.</text>
</comment>
<evidence type="ECO:0000313" key="7">
    <source>
        <dbReference type="EMBL" id="RIX48736.1"/>
    </source>
</evidence>
<gene>
    <name evidence="7" type="ORF">D3P08_23875</name>
</gene>
<accession>A0A3A1UQC3</accession>
<dbReference type="RefSeq" id="WP_119602638.1">
    <property type="nucleotide sequence ID" value="NZ_QXQA01000020.1"/>
</dbReference>
<evidence type="ECO:0000256" key="2">
    <source>
        <dbReference type="ARBA" id="ARBA00022801"/>
    </source>
</evidence>
<dbReference type="PANTHER" id="PTHR42800:SF1">
    <property type="entry name" value="EXOINULINASE INUD (AFU_ORTHOLOGUE AFUA_5G00480)"/>
    <property type="match status" value="1"/>
</dbReference>
<dbReference type="Pfam" id="PF08244">
    <property type="entry name" value="Glyco_hydro_32C"/>
    <property type="match status" value="1"/>
</dbReference>
<evidence type="ECO:0000256" key="1">
    <source>
        <dbReference type="ARBA" id="ARBA00009902"/>
    </source>
</evidence>
<evidence type="ECO:0000313" key="8">
    <source>
        <dbReference type="Proteomes" id="UP000266482"/>
    </source>
</evidence>
<keyword evidence="3 4" id="KW-0326">Glycosidase</keyword>
<evidence type="ECO:0000256" key="4">
    <source>
        <dbReference type="RuleBase" id="RU362110"/>
    </source>
</evidence>
<name>A0A3A1UQC3_9BACL</name>
<dbReference type="SUPFAM" id="SSF49899">
    <property type="entry name" value="Concanavalin A-like lectins/glucanases"/>
    <property type="match status" value="1"/>
</dbReference>
<dbReference type="PANTHER" id="PTHR42800">
    <property type="entry name" value="EXOINULINASE INUD (AFU_ORTHOLOGUE AFUA_5G00480)"/>
    <property type="match status" value="1"/>
</dbReference>
<dbReference type="Gene3D" id="2.60.120.560">
    <property type="entry name" value="Exo-inulinase, domain 1"/>
    <property type="match status" value="1"/>
</dbReference>
<dbReference type="PROSITE" id="PS00609">
    <property type="entry name" value="GLYCOSYL_HYDROL_F32"/>
    <property type="match status" value="1"/>
</dbReference>
<dbReference type="InterPro" id="IPR013320">
    <property type="entry name" value="ConA-like_dom_sf"/>
</dbReference>
<dbReference type="InterPro" id="IPR023296">
    <property type="entry name" value="Glyco_hydro_beta-prop_sf"/>
</dbReference>
<evidence type="ECO:0000259" key="6">
    <source>
        <dbReference type="Pfam" id="PF08244"/>
    </source>
</evidence>
<dbReference type="SUPFAM" id="SSF75005">
    <property type="entry name" value="Arabinanase/levansucrase/invertase"/>
    <property type="match status" value="1"/>
</dbReference>
<dbReference type="GO" id="GO:0005737">
    <property type="term" value="C:cytoplasm"/>
    <property type="evidence" value="ECO:0007669"/>
    <property type="project" value="TreeGrafter"/>
</dbReference>
<dbReference type="InterPro" id="IPR001362">
    <property type="entry name" value="Glyco_hydro_32"/>
</dbReference>
<feature type="domain" description="Glycosyl hydrolase family 32 C-terminal" evidence="6">
    <location>
        <begin position="333"/>
        <end position="481"/>
    </location>
</feature>
<dbReference type="Gene3D" id="2.115.10.20">
    <property type="entry name" value="Glycosyl hydrolase domain, family 43"/>
    <property type="match status" value="1"/>
</dbReference>
<feature type="domain" description="Glycosyl hydrolase family 32 N-terminal" evidence="5">
    <location>
        <begin position="14"/>
        <end position="329"/>
    </location>
</feature>
<dbReference type="SMART" id="SM00640">
    <property type="entry name" value="Glyco_32"/>
    <property type="match status" value="1"/>
</dbReference>
<keyword evidence="2 4" id="KW-0378">Hydrolase</keyword>
<dbReference type="AlphaFoldDB" id="A0A3A1UQC3"/>
<dbReference type="CDD" id="cd18622">
    <property type="entry name" value="GH32_Inu-like"/>
    <property type="match status" value="1"/>
</dbReference>
<dbReference type="Proteomes" id="UP000266482">
    <property type="component" value="Unassembled WGS sequence"/>
</dbReference>
<dbReference type="EMBL" id="QXQA01000020">
    <property type="protein sequence ID" value="RIX48736.1"/>
    <property type="molecule type" value="Genomic_DNA"/>
</dbReference>
<protein>
    <submittedName>
        <fullName evidence="7">Glycoside hydrolase family 32 protein</fullName>
    </submittedName>
</protein>
<keyword evidence="8" id="KW-1185">Reference proteome</keyword>
<evidence type="ECO:0000259" key="5">
    <source>
        <dbReference type="Pfam" id="PF00251"/>
    </source>
</evidence>
<evidence type="ECO:0000256" key="3">
    <source>
        <dbReference type="ARBA" id="ARBA00023295"/>
    </source>
</evidence>
<dbReference type="Pfam" id="PF00251">
    <property type="entry name" value="Glyco_hydro_32N"/>
    <property type="match status" value="1"/>
</dbReference>
<dbReference type="InterPro" id="IPR018053">
    <property type="entry name" value="Glyco_hydro_32_AS"/>
</dbReference>
<proteinExistence type="inferred from homology"/>
<dbReference type="GO" id="GO:0005987">
    <property type="term" value="P:sucrose catabolic process"/>
    <property type="evidence" value="ECO:0007669"/>
    <property type="project" value="TreeGrafter"/>
</dbReference>
<dbReference type="InterPro" id="IPR013189">
    <property type="entry name" value="Glyco_hydro_32_C"/>
</dbReference>
<dbReference type="GO" id="GO:0004575">
    <property type="term" value="F:sucrose alpha-glucosidase activity"/>
    <property type="evidence" value="ECO:0007669"/>
    <property type="project" value="TreeGrafter"/>
</dbReference>
<sequence>MLNVREEKYRPQFHFTPPANWMNDPNGMVYYDGEYHLFYQHHPDGTTWGPMHWGHAVSSDLVHWEHLPIALAPDEYGTIFSGSAVVDWNDTTGFFEGKPGLVAIFTHSDHDQELNRPRQRQSLAYSADKGRTWTKYEGNPVLASDTLVDFRDPKVFWHEPSGRWIMILATGDRVQLYTSPDLKAWTFGSEFGQAEGSHEGVWECPDLIELPVAGTDDTKWVMLVSIGDNPDCPEGSRTQYFIGDFDGSTFTNDNAPGTVLWLDHGRDNYAGVTWSNADGPANGKLFIGWMSNWKYANLTPTVSWRSAMTLPRVLSLRNGSEGIRVIQHPIGSLTALRGETKQWGETAVVPGRNLLEGVHGGVCEIVCELEPGEAAEVGIKLRASEDEETVVGYDIASEMLFIDRRRSGESAFHPEFACKHGVRLLPHEGRIKLHIFVDQSSIEVFANDGEAVLTDLIFPDPRSTGMELYAQGGSARLLTFSLHVLKSMYSAVTV</sequence>
<dbReference type="OrthoDB" id="9759709at2"/>
<organism evidence="7 8">
    <name type="scientific">Paenibacillus nanensis</name>
    <dbReference type="NCBI Taxonomy" id="393251"/>
    <lineage>
        <taxon>Bacteria</taxon>
        <taxon>Bacillati</taxon>
        <taxon>Bacillota</taxon>
        <taxon>Bacilli</taxon>
        <taxon>Bacillales</taxon>
        <taxon>Paenibacillaceae</taxon>
        <taxon>Paenibacillus</taxon>
    </lineage>
</organism>
<reference evidence="7 8" key="1">
    <citation type="submission" date="2018-09" db="EMBL/GenBank/DDBJ databases">
        <title>Paenibacillus aracenensis nov. sp. isolated from a cave in southern Spain.</title>
        <authorList>
            <person name="Jurado V."/>
            <person name="Gutierrez-Patricio S."/>
            <person name="Gonzalez-Pimentel J.L."/>
            <person name="Miller A.Z."/>
            <person name="Laiz L."/>
            <person name="Saiz-Jimenez C."/>
        </authorList>
    </citation>
    <scope>NUCLEOTIDE SEQUENCE [LARGE SCALE GENOMIC DNA]</scope>
    <source>
        <strain evidence="7 8">DSM 22867</strain>
    </source>
</reference>
<comment type="caution">
    <text evidence="7">The sequence shown here is derived from an EMBL/GenBank/DDBJ whole genome shotgun (WGS) entry which is preliminary data.</text>
</comment>